<gene>
    <name evidence="2" type="ORF">B0H66DRAFT_526325</name>
</gene>
<name>A0AAE0IPP2_9PEZI</name>
<dbReference type="AlphaFoldDB" id="A0AAE0IPP2"/>
<comment type="caution">
    <text evidence="2">The sequence shown here is derived from an EMBL/GenBank/DDBJ whole genome shotgun (WGS) entry which is preliminary data.</text>
</comment>
<keyword evidence="3" id="KW-1185">Reference proteome</keyword>
<evidence type="ECO:0000313" key="3">
    <source>
        <dbReference type="Proteomes" id="UP001283341"/>
    </source>
</evidence>
<dbReference type="Proteomes" id="UP001283341">
    <property type="component" value="Unassembled WGS sequence"/>
</dbReference>
<accession>A0AAE0IPP2</accession>
<reference evidence="2" key="2">
    <citation type="submission" date="2023-06" db="EMBL/GenBank/DDBJ databases">
        <authorList>
            <consortium name="Lawrence Berkeley National Laboratory"/>
            <person name="Haridas S."/>
            <person name="Hensen N."/>
            <person name="Bonometti L."/>
            <person name="Westerberg I."/>
            <person name="Brannstrom I.O."/>
            <person name="Guillou S."/>
            <person name="Cros-Aarteil S."/>
            <person name="Calhoun S."/>
            <person name="Kuo A."/>
            <person name="Mondo S."/>
            <person name="Pangilinan J."/>
            <person name="Riley R."/>
            <person name="Labutti K."/>
            <person name="Andreopoulos B."/>
            <person name="Lipzen A."/>
            <person name="Chen C."/>
            <person name="Yanf M."/>
            <person name="Daum C."/>
            <person name="Ng V."/>
            <person name="Clum A."/>
            <person name="Steindorff A."/>
            <person name="Ohm R."/>
            <person name="Martin F."/>
            <person name="Silar P."/>
            <person name="Natvig D."/>
            <person name="Lalanne C."/>
            <person name="Gautier V."/>
            <person name="Ament-Velasquez S.L."/>
            <person name="Kruys A."/>
            <person name="Hutchinson M.I."/>
            <person name="Powell A.J."/>
            <person name="Barry K."/>
            <person name="Miller A.N."/>
            <person name="Grigoriev I.V."/>
            <person name="Debuchy R."/>
            <person name="Gladieux P."/>
            <person name="Thoren M.H."/>
            <person name="Johannesson H."/>
        </authorList>
    </citation>
    <scope>NUCLEOTIDE SEQUENCE</scope>
    <source>
        <strain evidence="2">CBS 118394</strain>
    </source>
</reference>
<proteinExistence type="predicted"/>
<protein>
    <submittedName>
        <fullName evidence="2">Uncharacterized protein</fullName>
    </submittedName>
</protein>
<organism evidence="2 3">
    <name type="scientific">Apodospora peruviana</name>
    <dbReference type="NCBI Taxonomy" id="516989"/>
    <lineage>
        <taxon>Eukaryota</taxon>
        <taxon>Fungi</taxon>
        <taxon>Dikarya</taxon>
        <taxon>Ascomycota</taxon>
        <taxon>Pezizomycotina</taxon>
        <taxon>Sordariomycetes</taxon>
        <taxon>Sordariomycetidae</taxon>
        <taxon>Sordariales</taxon>
        <taxon>Lasiosphaeriaceae</taxon>
        <taxon>Apodospora</taxon>
    </lineage>
</organism>
<evidence type="ECO:0000256" key="1">
    <source>
        <dbReference type="SAM" id="MobiDB-lite"/>
    </source>
</evidence>
<feature type="compositionally biased region" description="Basic and acidic residues" evidence="1">
    <location>
        <begin position="1"/>
        <end position="14"/>
    </location>
</feature>
<feature type="region of interest" description="Disordered" evidence="1">
    <location>
        <begin position="1"/>
        <end position="20"/>
    </location>
</feature>
<reference evidence="2" key="1">
    <citation type="journal article" date="2023" name="Mol. Phylogenet. Evol.">
        <title>Genome-scale phylogeny and comparative genomics of the fungal order Sordariales.</title>
        <authorList>
            <person name="Hensen N."/>
            <person name="Bonometti L."/>
            <person name="Westerberg I."/>
            <person name="Brannstrom I.O."/>
            <person name="Guillou S."/>
            <person name="Cros-Aarteil S."/>
            <person name="Calhoun S."/>
            <person name="Haridas S."/>
            <person name="Kuo A."/>
            <person name="Mondo S."/>
            <person name="Pangilinan J."/>
            <person name="Riley R."/>
            <person name="LaButti K."/>
            <person name="Andreopoulos B."/>
            <person name="Lipzen A."/>
            <person name="Chen C."/>
            <person name="Yan M."/>
            <person name="Daum C."/>
            <person name="Ng V."/>
            <person name="Clum A."/>
            <person name="Steindorff A."/>
            <person name="Ohm R.A."/>
            <person name="Martin F."/>
            <person name="Silar P."/>
            <person name="Natvig D.O."/>
            <person name="Lalanne C."/>
            <person name="Gautier V."/>
            <person name="Ament-Velasquez S.L."/>
            <person name="Kruys A."/>
            <person name="Hutchinson M.I."/>
            <person name="Powell A.J."/>
            <person name="Barry K."/>
            <person name="Miller A.N."/>
            <person name="Grigoriev I.V."/>
            <person name="Debuchy R."/>
            <person name="Gladieux P."/>
            <person name="Hiltunen Thoren M."/>
            <person name="Johannesson H."/>
        </authorList>
    </citation>
    <scope>NUCLEOTIDE SEQUENCE</scope>
    <source>
        <strain evidence="2">CBS 118394</strain>
    </source>
</reference>
<evidence type="ECO:0000313" key="2">
    <source>
        <dbReference type="EMBL" id="KAK3328929.1"/>
    </source>
</evidence>
<sequence>MSRQQIWDKGKVGQEEEVPPYRQIHEDYPTTPTAVTSRAGGWFTSLRHRLGFDVEEDFRLTRRPLLTTPEVLHPQPSDLKHTIHTFFCDPEYHSTEGQEDATATAHLALCWYRSAGGYLEIPFTWRGHLADDDVAVSDEISVSLHPHCPTRRAYTRIISLEYQRGSHSEEPASQQGWEPESLVLRPRDSTAEARVQVSVSSWSSAWLANEPADNFSNLISGRRVTRYGSYRHGF</sequence>
<dbReference type="EMBL" id="JAUEDM010000001">
    <property type="protein sequence ID" value="KAK3328929.1"/>
    <property type="molecule type" value="Genomic_DNA"/>
</dbReference>